<reference evidence="3" key="1">
    <citation type="submission" date="2018-05" db="EMBL/GenBank/DDBJ databases">
        <authorList>
            <person name="Lanie J.A."/>
            <person name="Ng W.-L."/>
            <person name="Kazmierczak K.M."/>
            <person name="Andrzejewski T.M."/>
            <person name="Davidsen T.M."/>
            <person name="Wayne K.J."/>
            <person name="Tettelin H."/>
            <person name="Glass J.I."/>
            <person name="Rusch D."/>
            <person name="Podicherti R."/>
            <person name="Tsui H.-C.T."/>
            <person name="Winkler M.E."/>
        </authorList>
    </citation>
    <scope>NUCLEOTIDE SEQUENCE</scope>
</reference>
<evidence type="ECO:0000259" key="2">
    <source>
        <dbReference type="Pfam" id="PF01370"/>
    </source>
</evidence>
<evidence type="ECO:0000256" key="1">
    <source>
        <dbReference type="ARBA" id="ARBA00007637"/>
    </source>
</evidence>
<dbReference type="SUPFAM" id="SSF51735">
    <property type="entry name" value="NAD(P)-binding Rossmann-fold domains"/>
    <property type="match status" value="1"/>
</dbReference>
<proteinExistence type="inferred from homology"/>
<dbReference type="InterPro" id="IPR036291">
    <property type="entry name" value="NAD(P)-bd_dom_sf"/>
</dbReference>
<feature type="domain" description="NAD-dependent epimerase/dehydratase" evidence="2">
    <location>
        <begin position="7"/>
        <end position="252"/>
    </location>
</feature>
<dbReference type="InterPro" id="IPR001509">
    <property type="entry name" value="Epimerase_deHydtase"/>
</dbReference>
<dbReference type="Pfam" id="PF01370">
    <property type="entry name" value="Epimerase"/>
    <property type="match status" value="1"/>
</dbReference>
<feature type="non-terminal residue" evidence="3">
    <location>
        <position position="287"/>
    </location>
</feature>
<accession>A0A382T1R9</accession>
<dbReference type="AlphaFoldDB" id="A0A382T1R9"/>
<dbReference type="Gene3D" id="3.40.50.720">
    <property type="entry name" value="NAD(P)-binding Rossmann-like Domain"/>
    <property type="match status" value="1"/>
</dbReference>
<sequence>MMNIKTILVTGASGKLGRSLIPALLGAGYSVRATQFKTPVRIPGVKTTKGSMSDPAFIRRALREVDAVCHLATCKEDANNFMDVSVKGTFTLLDEARRHKRIKQLILASGDAALGIFFHSQPQPLDENAPLAAYPGYYAFSKVMEETMFAQYHIQYGLPTTTLRMSWVQDEDDLLAYMSLRPPHFGGPRWRGLATTRVQKNFFARRQNAVGCLLHPGGKPFVRHIVSVADVADAFLLALGNRNAVGQTFNIAGPAPFSYDVLSKHIASQLDLPVVNFICRNSHDFEI</sequence>
<gene>
    <name evidence="3" type="ORF">METZ01_LOCUS368963</name>
</gene>
<protein>
    <recommendedName>
        <fullName evidence="2">NAD-dependent epimerase/dehydratase domain-containing protein</fullName>
    </recommendedName>
</protein>
<dbReference type="EMBL" id="UINC01133272">
    <property type="protein sequence ID" value="SVD16109.1"/>
    <property type="molecule type" value="Genomic_DNA"/>
</dbReference>
<dbReference type="PANTHER" id="PTHR43000">
    <property type="entry name" value="DTDP-D-GLUCOSE 4,6-DEHYDRATASE-RELATED"/>
    <property type="match status" value="1"/>
</dbReference>
<evidence type="ECO:0000313" key="3">
    <source>
        <dbReference type="EMBL" id="SVD16109.1"/>
    </source>
</evidence>
<name>A0A382T1R9_9ZZZZ</name>
<comment type="similarity">
    <text evidence="1">Belongs to the NAD(P)-dependent epimerase/dehydratase family.</text>
</comment>
<organism evidence="3">
    <name type="scientific">marine metagenome</name>
    <dbReference type="NCBI Taxonomy" id="408172"/>
    <lineage>
        <taxon>unclassified sequences</taxon>
        <taxon>metagenomes</taxon>
        <taxon>ecological metagenomes</taxon>
    </lineage>
</organism>